<dbReference type="InterPro" id="IPR024704">
    <property type="entry name" value="SMC"/>
</dbReference>
<comment type="caution">
    <text evidence="8">The sequence shown here is derived from an EMBL/GenBank/DDBJ whole genome shotgun (WGS) entry which is preliminary data.</text>
</comment>
<name>A0A388T869_9BACT</name>
<evidence type="ECO:0000256" key="1">
    <source>
        <dbReference type="ARBA" id="ARBA00022490"/>
    </source>
</evidence>
<keyword evidence="9" id="KW-1185">Reference proteome</keyword>
<keyword evidence="3 6" id="KW-0067">ATP-binding</keyword>
<evidence type="ECO:0000256" key="4">
    <source>
        <dbReference type="ARBA" id="ARBA00023054"/>
    </source>
</evidence>
<dbReference type="Pfam" id="PF06470">
    <property type="entry name" value="SMC_hinge"/>
    <property type="match status" value="1"/>
</dbReference>
<feature type="coiled-coil region" evidence="6">
    <location>
        <begin position="679"/>
        <end position="793"/>
    </location>
</feature>
<dbReference type="PANTHER" id="PTHR43977">
    <property type="entry name" value="STRUCTURAL MAINTENANCE OF CHROMOSOMES PROTEIN 3"/>
    <property type="match status" value="1"/>
</dbReference>
<dbReference type="Gene3D" id="3.40.50.300">
    <property type="entry name" value="P-loop containing nucleotide triphosphate hydrolases"/>
    <property type="match status" value="2"/>
</dbReference>
<comment type="similarity">
    <text evidence="6">Belongs to the SMC family.</text>
</comment>
<keyword evidence="4 6" id="KW-0175">Coiled coil</keyword>
<keyword evidence="2 6" id="KW-0547">Nucleotide-binding</keyword>
<feature type="coiled-coil region" evidence="6">
    <location>
        <begin position="906"/>
        <end position="1028"/>
    </location>
</feature>
<dbReference type="GO" id="GO:0005737">
    <property type="term" value="C:cytoplasm"/>
    <property type="evidence" value="ECO:0007669"/>
    <property type="project" value="UniProtKB-SubCell"/>
</dbReference>
<comment type="subcellular location">
    <subcellularLocation>
        <location evidence="6">Cytoplasm</location>
    </subcellularLocation>
</comment>
<proteinExistence type="inferred from homology"/>
<keyword evidence="1 6" id="KW-0963">Cytoplasm</keyword>
<dbReference type="GO" id="GO:0030261">
    <property type="term" value="P:chromosome condensation"/>
    <property type="evidence" value="ECO:0007669"/>
    <property type="project" value="InterPro"/>
</dbReference>
<dbReference type="Gene3D" id="3.30.70.1620">
    <property type="match status" value="1"/>
</dbReference>
<sequence>MHLKKLELCGFKTFPDKTILEFTDAHGITGIVGPNGCGKSNIIDAFRWVMGEQSIKTLRGTAAEEVIFSGTEDRKPVSMAEVFLTIDNADHSLPVDYTEVEVGRRYYRTGDSEYLINKEVVRLRDVQELLMDTGIGKGSYAIIGQGQVLTLLHSKPEDRRELFEEAAGINKYKTRKIATQRKLEHAEQNLFRLSDIRTEIHQQLGPLEEQAREALEYQVLKKDLSGLEIGLVKVKLGKLEIFKQEIDQKIAEYKKVVAEADNSAQNIASKKQEFRDKMVELDKRLADYDNQLQELRRRKADSANKFDVAKERIGNHQQRLQAIEQEISQLTANREALLARQNESTAELTAVVQSVTELEERLAKKNDEARDIIERWQQVNQEITDLRKDLTEFTEQLENKNSKLMGLNTGETVVANDLQRIEVTLTDFSKEKEDIARRETELTERKNFVDTSVNDLRTRRDELFKQKSDKDEERKNKLNLRMEIKEKFDQQSSRLNLLEEMQQTHEGFQKGVRSIFQAKKDNVDGFSGVTGVVADIINVPKQYESAIEAALENNLQAVVAADQSTVEQVIKHLKDHALGRATFAAGGLLKPAAKIVPLSGVCALDVVSCEEQYKDFIAALLGSVCIVDDLEQALHTSLDGLSAVVTLSGEVVTARGLITGGSVGKEKESVSLLGRQREIIELKKDIEQYTADLSRLDGEIKNIEQLFVEIEEELKDHANKLKHLEIEQGTIANDLARLSIDRSKLERNIAANRQEISQQQGEMSRIAVEKQNLQNALDELIEQKEAKEKFILEKETALQQADTEKTKVNELLTEIKISSTNALGVKRQIELKLESFRDNIRQTEAQHAEKTTEKENLLKSIAEAESILQSSQNVLPEIDGSIEQMQVKVGSANQERSRYFNDLEVYDRMEKERNDADREVRSKLSNEEVKMAKVEAEYEEISHRMANEYNLTIADVLQSEAVVEDYDKTQDEVEKLKRRIKRMEPVNLLAIEEFEAQKERLVFIETQCEDLEKSKTDLLNIIKELDQTAIEAFKETFNIVNEHFKRIFVDLFKGGYAELQILDESNVLESGIEIYAKVPGGPKKAQSMTLLSGGQKSLTAIALLFALLSARPGPFCIMDEIDDALDDLNIGRVTEILKEFASRTQIIIITHRQAMMSVVDMIFGLTMPQKGVSKIVSLKLPEAEKALLEA</sequence>
<dbReference type="GO" id="GO:0016887">
    <property type="term" value="F:ATP hydrolysis activity"/>
    <property type="evidence" value="ECO:0007669"/>
    <property type="project" value="InterPro"/>
</dbReference>
<dbReference type="HAMAP" id="MF_01894">
    <property type="entry name" value="Smc_prok"/>
    <property type="match status" value="1"/>
</dbReference>
<dbReference type="Proteomes" id="UP000276170">
    <property type="component" value="Unassembled WGS sequence"/>
</dbReference>
<evidence type="ECO:0000259" key="7">
    <source>
        <dbReference type="SMART" id="SM00968"/>
    </source>
</evidence>
<dbReference type="GO" id="GO:0005694">
    <property type="term" value="C:chromosome"/>
    <property type="evidence" value="ECO:0007669"/>
    <property type="project" value="InterPro"/>
</dbReference>
<dbReference type="InterPro" id="IPR003395">
    <property type="entry name" value="RecF/RecN/SMC_N"/>
</dbReference>
<dbReference type="NCBIfam" id="TIGR02168">
    <property type="entry name" value="SMC_prok_B"/>
    <property type="match status" value="1"/>
</dbReference>
<dbReference type="GO" id="GO:0005524">
    <property type="term" value="F:ATP binding"/>
    <property type="evidence" value="ECO:0007669"/>
    <property type="project" value="UniProtKB-UniRule"/>
</dbReference>
<dbReference type="InterPro" id="IPR027417">
    <property type="entry name" value="P-loop_NTPase"/>
</dbReference>
<dbReference type="GO" id="GO:0007059">
    <property type="term" value="P:chromosome segregation"/>
    <property type="evidence" value="ECO:0007669"/>
    <property type="project" value="UniProtKB-UniRule"/>
</dbReference>
<feature type="binding site" evidence="6">
    <location>
        <begin position="34"/>
        <end position="41"/>
    </location>
    <ligand>
        <name>ATP</name>
        <dbReference type="ChEBI" id="CHEBI:30616"/>
    </ligand>
</feature>
<dbReference type="Gene3D" id="1.20.1060.20">
    <property type="match status" value="1"/>
</dbReference>
<evidence type="ECO:0000313" key="9">
    <source>
        <dbReference type="Proteomes" id="UP000276170"/>
    </source>
</evidence>
<dbReference type="SMART" id="SM00968">
    <property type="entry name" value="SMC_hinge"/>
    <property type="match status" value="1"/>
</dbReference>
<evidence type="ECO:0000256" key="6">
    <source>
        <dbReference type="HAMAP-Rule" id="MF_01894"/>
    </source>
</evidence>
<keyword evidence="5 6" id="KW-0238">DNA-binding</keyword>
<dbReference type="PIRSF" id="PIRSF005719">
    <property type="entry name" value="SMC"/>
    <property type="match status" value="1"/>
</dbReference>
<comment type="subunit">
    <text evidence="6">Homodimer.</text>
</comment>
<dbReference type="GO" id="GO:0007062">
    <property type="term" value="P:sister chromatid cohesion"/>
    <property type="evidence" value="ECO:0007669"/>
    <property type="project" value="InterPro"/>
</dbReference>
<dbReference type="InterPro" id="IPR011890">
    <property type="entry name" value="SMC_prok"/>
</dbReference>
<reference evidence="8 9" key="1">
    <citation type="journal article" date="2019" name="ISME J.">
        <title>Genome analyses of uncultured TG2/ZB3 bacteria in 'Margulisbacteria' specifically attached to ectosymbiotic spirochetes of protists in the termite gut.</title>
        <authorList>
            <person name="Utami Y.D."/>
            <person name="Kuwahara H."/>
            <person name="Igai K."/>
            <person name="Murakami T."/>
            <person name="Sugaya K."/>
            <person name="Morikawa T."/>
            <person name="Nagura Y."/>
            <person name="Yuki M."/>
            <person name="Deevong P."/>
            <person name="Inoue T."/>
            <person name="Kihara K."/>
            <person name="Lo N."/>
            <person name="Yamada A."/>
            <person name="Ohkuma M."/>
            <person name="Hongoh Y."/>
        </authorList>
    </citation>
    <scope>NUCLEOTIDE SEQUENCE [LARGE SCALE GENOMIC DNA]</scope>
    <source>
        <strain evidence="8">HsPyr-01</strain>
    </source>
</reference>
<comment type="function">
    <text evidence="6">Required for chromosome condensation and partitioning.</text>
</comment>
<feature type="domain" description="SMC hinge" evidence="7">
    <location>
        <begin position="527"/>
        <end position="637"/>
    </location>
</feature>
<comment type="domain">
    <text evidence="6">Contains large globular domains required for ATP hydrolysis at each terminus and a third globular domain forming a flexible hinge near the middle of the molecule. These domains are separated by coiled-coil structures.</text>
</comment>
<evidence type="ECO:0000256" key="5">
    <source>
        <dbReference type="ARBA" id="ARBA00023125"/>
    </source>
</evidence>
<protein>
    <recommendedName>
        <fullName evidence="6">Chromosome partition protein Smc</fullName>
    </recommendedName>
</protein>
<dbReference type="EMBL" id="BGZM01000004">
    <property type="protein sequence ID" value="GBR72313.1"/>
    <property type="molecule type" value="Genomic_DNA"/>
</dbReference>
<dbReference type="GO" id="GO:0006260">
    <property type="term" value="P:DNA replication"/>
    <property type="evidence" value="ECO:0007669"/>
    <property type="project" value="UniProtKB-UniRule"/>
</dbReference>
<evidence type="ECO:0000313" key="8">
    <source>
        <dbReference type="EMBL" id="GBR72313.1"/>
    </source>
</evidence>
<dbReference type="AlphaFoldDB" id="A0A388T869"/>
<dbReference type="SUPFAM" id="SSF57997">
    <property type="entry name" value="Tropomyosin"/>
    <property type="match status" value="1"/>
</dbReference>
<dbReference type="InterPro" id="IPR010935">
    <property type="entry name" value="SMC_hinge"/>
</dbReference>
<feature type="coiled-coil region" evidence="6">
    <location>
        <begin position="239"/>
        <end position="403"/>
    </location>
</feature>
<gene>
    <name evidence="6 8" type="primary">smc</name>
    <name evidence="8" type="ORF">HP1_046</name>
</gene>
<dbReference type="GO" id="GO:0003677">
    <property type="term" value="F:DNA binding"/>
    <property type="evidence" value="ECO:0007669"/>
    <property type="project" value="UniProtKB-UniRule"/>
</dbReference>
<dbReference type="SUPFAM" id="SSF75553">
    <property type="entry name" value="Smc hinge domain"/>
    <property type="match status" value="1"/>
</dbReference>
<dbReference type="InterPro" id="IPR036277">
    <property type="entry name" value="SMC_hinge_sf"/>
</dbReference>
<organism evidence="8 9">
    <name type="scientific">Candidatus Termititenax spirochaetophilus</name>
    <dbReference type="NCBI Taxonomy" id="2218522"/>
    <lineage>
        <taxon>Bacteria</taxon>
        <taxon>Bacillati</taxon>
        <taxon>Candidatus Margulisiibacteriota</taxon>
        <taxon>Candidatus Termititenacia</taxon>
        <taxon>Candidatus Termititenacales</taxon>
        <taxon>Candidatus Termititenacaceae</taxon>
        <taxon>Candidatus Termititenax</taxon>
    </lineage>
</organism>
<evidence type="ECO:0000256" key="2">
    <source>
        <dbReference type="ARBA" id="ARBA00022741"/>
    </source>
</evidence>
<dbReference type="SUPFAM" id="SSF52540">
    <property type="entry name" value="P-loop containing nucleoside triphosphate hydrolases"/>
    <property type="match status" value="1"/>
</dbReference>
<dbReference type="Pfam" id="PF02463">
    <property type="entry name" value="SMC_N"/>
    <property type="match status" value="1"/>
</dbReference>
<accession>A0A388T869</accession>
<evidence type="ECO:0000256" key="3">
    <source>
        <dbReference type="ARBA" id="ARBA00022840"/>
    </source>
</evidence>
<feature type="coiled-coil region" evidence="6">
    <location>
        <begin position="826"/>
        <end position="860"/>
    </location>
</feature>